<keyword evidence="12" id="KW-1185">Reference proteome</keyword>
<comment type="catalytic activity">
    <reaction evidence="6">
        <text>2 L-dopa + O2 = 2 L-dopaquinone + 2 H2O</text>
        <dbReference type="Rhea" id="RHEA:34287"/>
        <dbReference type="ChEBI" id="CHEBI:15377"/>
        <dbReference type="ChEBI" id="CHEBI:15379"/>
        <dbReference type="ChEBI" id="CHEBI:57504"/>
        <dbReference type="ChEBI" id="CHEBI:57924"/>
        <dbReference type="EC" id="1.14.18.1"/>
    </reaction>
</comment>
<feature type="compositionally biased region" description="Low complexity" evidence="8">
    <location>
        <begin position="410"/>
        <end position="478"/>
    </location>
</feature>
<evidence type="ECO:0000256" key="7">
    <source>
        <dbReference type="ARBA" id="ARBA00048881"/>
    </source>
</evidence>
<dbReference type="KEGG" id="amus:LMH87_008891"/>
<accession>A0A9W8UQ41</accession>
<feature type="region of interest" description="Disordered" evidence="8">
    <location>
        <begin position="405"/>
        <end position="589"/>
    </location>
</feature>
<dbReference type="PANTHER" id="PTHR11474:SF76">
    <property type="entry name" value="SHKT DOMAIN-CONTAINING PROTEIN"/>
    <property type="match status" value="1"/>
</dbReference>
<protein>
    <recommendedName>
        <fullName evidence="2">tyrosinase</fullName>
        <ecNumber evidence="2">1.14.18.1</ecNumber>
    </recommendedName>
</protein>
<proteinExistence type="inferred from homology"/>
<dbReference type="GO" id="GO:0042438">
    <property type="term" value="P:melanin biosynthetic process"/>
    <property type="evidence" value="ECO:0007669"/>
    <property type="project" value="UniProtKB-KW"/>
</dbReference>
<evidence type="ECO:0000256" key="4">
    <source>
        <dbReference type="ARBA" id="ARBA00023008"/>
    </source>
</evidence>
<dbReference type="SUPFAM" id="SSF48056">
    <property type="entry name" value="Di-copper centre-containing domain"/>
    <property type="match status" value="1"/>
</dbReference>
<dbReference type="Proteomes" id="UP001144673">
    <property type="component" value="Unassembled WGS sequence"/>
</dbReference>
<feature type="signal peptide" evidence="9">
    <location>
        <begin position="1"/>
        <end position="20"/>
    </location>
</feature>
<gene>
    <name evidence="11" type="ORF">LMH87_008891</name>
</gene>
<sequence length="768" mass="82540">MRLQLSAFTVFLSLTSAASASSLGSITEGVAGAIIGTLGAADGKSGSDSPVPLRRSITELAAEAGPQWDLYLQALRSMYDRDSKDPESFFQVAGIHGRPFMQYNNAGAMNTNGWGGYSTHGENLFIIWHRPFVALFEQTLVKEAKNLAASYPDDLRSIYQKAADDLRAPYWDWALEPRLPSVVLPETIEVKVATKTGVVAKSIDNPLYTYRFPKEVMQGQYGAFNTYDRMYRCQNPEQANQNLYSRNYKSWLYDTYAMAKSFSEFATTASKGGSLEGVHNAIHWDSGCGGQFMDSQFSAFEPLFMLHHSNVDRLWAYWQAMHPEASTFNGAYQGLSRFNTFAGTMIGLDSPLQPFRQINGDWHTSRSVNSITTFGYSYQGLEYWTKSETELQQSAIQMINSLYGPEQKQKPSTSSAPPKSTQTNKQSTSTQSPVTSSSKSTRSTKQSTSTVSTETSSAQSAESNGKQSTSTQSTGSNSVPSAQTTGSQSTPTRNTQSVSTNSTQSSSADINQSAETSSKQSSQTNSTQSSETGNVSTQTSSKQSTSTQLTQSPSEGASTDIPTPSPPTASTGNSTSSSQSTVVASSQSSISSPSQKIVSLIASSAATAAVPTTTSGLDAHPDFNTTETGDYKRFYAGITVDVSYLPVRPCAIEISIDMWHAGGMAIMQMPERGVIYDSISLSDAIASAKLGSVPNNELLSEITSRLHVTLRKADGSSIDVTQISGLKVDIEEADVVAPTSEFELPQVVKSSTHVALDKPVSGCAAPAQ</sequence>
<dbReference type="GO" id="GO:0004503">
    <property type="term" value="F:tyrosinase activity"/>
    <property type="evidence" value="ECO:0007669"/>
    <property type="project" value="UniProtKB-EC"/>
</dbReference>
<comment type="caution">
    <text evidence="11">The sequence shown here is derived from an EMBL/GenBank/DDBJ whole genome shotgun (WGS) entry which is preliminary data.</text>
</comment>
<evidence type="ECO:0000313" key="11">
    <source>
        <dbReference type="EMBL" id="KAJ4158361.1"/>
    </source>
</evidence>
<dbReference type="Gene3D" id="1.10.1280.10">
    <property type="entry name" value="Di-copper center containing domain from catechol oxidase"/>
    <property type="match status" value="1"/>
</dbReference>
<dbReference type="InterPro" id="IPR008922">
    <property type="entry name" value="Di-copper_centre_dom_sf"/>
</dbReference>
<dbReference type="Pfam" id="PF00264">
    <property type="entry name" value="Tyrosinase"/>
    <property type="match status" value="1"/>
</dbReference>
<evidence type="ECO:0000256" key="3">
    <source>
        <dbReference type="ARBA" id="ARBA00022723"/>
    </source>
</evidence>
<dbReference type="AlphaFoldDB" id="A0A9W8UQ41"/>
<feature type="compositionally biased region" description="Low complexity" evidence="8">
    <location>
        <begin position="516"/>
        <end position="589"/>
    </location>
</feature>
<evidence type="ECO:0000256" key="5">
    <source>
        <dbReference type="ARBA" id="ARBA00023101"/>
    </source>
</evidence>
<dbReference type="InterPro" id="IPR002227">
    <property type="entry name" value="Tyrosinase_Cu-bd"/>
</dbReference>
<dbReference type="PANTHER" id="PTHR11474">
    <property type="entry name" value="TYROSINASE FAMILY MEMBER"/>
    <property type="match status" value="1"/>
</dbReference>
<keyword evidence="3" id="KW-0479">Metal-binding</keyword>
<evidence type="ECO:0000313" key="12">
    <source>
        <dbReference type="Proteomes" id="UP001144673"/>
    </source>
</evidence>
<dbReference type="PRINTS" id="PR00092">
    <property type="entry name" value="TYROSINASE"/>
</dbReference>
<feature type="compositionally biased region" description="Polar residues" evidence="8">
    <location>
        <begin position="479"/>
        <end position="493"/>
    </location>
</feature>
<comment type="similarity">
    <text evidence="1">Belongs to the tyrosinase family.</text>
</comment>
<dbReference type="GO" id="GO:0046872">
    <property type="term" value="F:metal ion binding"/>
    <property type="evidence" value="ECO:0007669"/>
    <property type="project" value="UniProtKB-KW"/>
</dbReference>
<keyword evidence="4" id="KW-0186">Copper</keyword>
<dbReference type="EC" id="1.14.18.1" evidence="2"/>
<dbReference type="EMBL" id="JAJHUN010000006">
    <property type="protein sequence ID" value="KAJ4158361.1"/>
    <property type="molecule type" value="Genomic_DNA"/>
</dbReference>
<evidence type="ECO:0000259" key="10">
    <source>
        <dbReference type="PROSITE" id="PS00497"/>
    </source>
</evidence>
<evidence type="ECO:0000256" key="9">
    <source>
        <dbReference type="SAM" id="SignalP"/>
    </source>
</evidence>
<feature type="chain" id="PRO_5040862535" description="tyrosinase" evidence="9">
    <location>
        <begin position="21"/>
        <end position="768"/>
    </location>
</feature>
<dbReference type="GeneID" id="80896050"/>
<comment type="catalytic activity">
    <reaction evidence="7">
        <text>L-tyrosine + O2 = L-dopaquinone + H2O</text>
        <dbReference type="Rhea" id="RHEA:18117"/>
        <dbReference type="ChEBI" id="CHEBI:15377"/>
        <dbReference type="ChEBI" id="CHEBI:15379"/>
        <dbReference type="ChEBI" id="CHEBI:57924"/>
        <dbReference type="ChEBI" id="CHEBI:58315"/>
        <dbReference type="EC" id="1.14.18.1"/>
    </reaction>
</comment>
<feature type="domain" description="Tyrosinase copper-binding" evidence="10">
    <location>
        <begin position="120"/>
        <end position="137"/>
    </location>
</feature>
<organism evidence="11 12">
    <name type="scientific">Akanthomyces muscarius</name>
    <name type="common">Entomopathogenic fungus</name>
    <name type="synonym">Lecanicillium muscarium</name>
    <dbReference type="NCBI Taxonomy" id="2231603"/>
    <lineage>
        <taxon>Eukaryota</taxon>
        <taxon>Fungi</taxon>
        <taxon>Dikarya</taxon>
        <taxon>Ascomycota</taxon>
        <taxon>Pezizomycotina</taxon>
        <taxon>Sordariomycetes</taxon>
        <taxon>Hypocreomycetidae</taxon>
        <taxon>Hypocreales</taxon>
        <taxon>Cordycipitaceae</taxon>
        <taxon>Akanthomyces</taxon>
    </lineage>
</organism>
<keyword evidence="5" id="KW-0470">Melanin biosynthesis</keyword>
<dbReference type="PROSITE" id="PS00497">
    <property type="entry name" value="TYROSINASE_1"/>
    <property type="match status" value="1"/>
</dbReference>
<evidence type="ECO:0000256" key="6">
    <source>
        <dbReference type="ARBA" id="ARBA00048233"/>
    </source>
</evidence>
<feature type="compositionally biased region" description="Low complexity" evidence="8">
    <location>
        <begin position="494"/>
        <end position="507"/>
    </location>
</feature>
<evidence type="ECO:0000256" key="8">
    <source>
        <dbReference type="SAM" id="MobiDB-lite"/>
    </source>
</evidence>
<dbReference type="InterPro" id="IPR050316">
    <property type="entry name" value="Tyrosinase/Hemocyanin"/>
</dbReference>
<evidence type="ECO:0000256" key="1">
    <source>
        <dbReference type="ARBA" id="ARBA00009928"/>
    </source>
</evidence>
<reference evidence="11" key="1">
    <citation type="journal article" date="2023" name="Access Microbiol">
        <title>De-novo genome assembly for Akanthomyces muscarius, a biocontrol agent of insect agricultural pests.</title>
        <authorList>
            <person name="Erdos Z."/>
            <person name="Studholme D.J."/>
            <person name="Raymond B."/>
            <person name="Sharma M."/>
        </authorList>
    </citation>
    <scope>NUCLEOTIDE SEQUENCE</scope>
    <source>
        <strain evidence="11">Ve6</strain>
    </source>
</reference>
<name>A0A9W8UQ41_AKAMU</name>
<dbReference type="RefSeq" id="XP_056056728.1">
    <property type="nucleotide sequence ID" value="XM_056202135.1"/>
</dbReference>
<keyword evidence="9" id="KW-0732">Signal</keyword>
<evidence type="ECO:0000256" key="2">
    <source>
        <dbReference type="ARBA" id="ARBA00011906"/>
    </source>
</evidence>